<dbReference type="PROSITE" id="PS51483">
    <property type="entry name" value="B5"/>
    <property type="match status" value="1"/>
</dbReference>
<dbReference type="CDD" id="cd02796">
    <property type="entry name" value="tRNA_bind_bactPheRS"/>
    <property type="match status" value="1"/>
</dbReference>
<feature type="binding site" evidence="15">
    <location>
        <position position="452"/>
    </location>
    <ligand>
        <name>Mg(2+)</name>
        <dbReference type="ChEBI" id="CHEBI:18420"/>
        <note>shared with alpha subunit</note>
    </ligand>
</feature>
<dbReference type="Gene3D" id="3.30.56.10">
    <property type="match status" value="2"/>
</dbReference>
<comment type="similarity">
    <text evidence="2 15">Belongs to the phenylalanyl-tRNA synthetase beta subunit family. Type 1 subfamily.</text>
</comment>
<dbReference type="GO" id="GO:0006432">
    <property type="term" value="P:phenylalanyl-tRNA aminoacylation"/>
    <property type="evidence" value="ECO:0007669"/>
    <property type="project" value="UniProtKB-UniRule"/>
</dbReference>
<dbReference type="SUPFAM" id="SSF50249">
    <property type="entry name" value="Nucleic acid-binding proteins"/>
    <property type="match status" value="1"/>
</dbReference>
<comment type="catalytic activity">
    <reaction evidence="14 15">
        <text>tRNA(Phe) + L-phenylalanine + ATP = L-phenylalanyl-tRNA(Phe) + AMP + diphosphate + H(+)</text>
        <dbReference type="Rhea" id="RHEA:19413"/>
        <dbReference type="Rhea" id="RHEA-COMP:9668"/>
        <dbReference type="Rhea" id="RHEA-COMP:9699"/>
        <dbReference type="ChEBI" id="CHEBI:15378"/>
        <dbReference type="ChEBI" id="CHEBI:30616"/>
        <dbReference type="ChEBI" id="CHEBI:33019"/>
        <dbReference type="ChEBI" id="CHEBI:58095"/>
        <dbReference type="ChEBI" id="CHEBI:78442"/>
        <dbReference type="ChEBI" id="CHEBI:78531"/>
        <dbReference type="ChEBI" id="CHEBI:456215"/>
        <dbReference type="EC" id="6.1.1.20"/>
    </reaction>
</comment>
<dbReference type="SUPFAM" id="SSF56037">
    <property type="entry name" value="PheT/TilS domain"/>
    <property type="match status" value="1"/>
</dbReference>
<evidence type="ECO:0000256" key="16">
    <source>
        <dbReference type="PROSITE-ProRule" id="PRU00209"/>
    </source>
</evidence>
<feature type="domain" description="FDX-ACB" evidence="18">
    <location>
        <begin position="699"/>
        <end position="791"/>
    </location>
</feature>
<dbReference type="Gene3D" id="3.30.70.380">
    <property type="entry name" value="Ferrodoxin-fold anticodon-binding domain"/>
    <property type="match status" value="1"/>
</dbReference>
<evidence type="ECO:0000256" key="14">
    <source>
        <dbReference type="ARBA" id="ARBA00049255"/>
    </source>
</evidence>
<dbReference type="InterPro" id="IPR005121">
    <property type="entry name" value="Fdx_antiC-bd"/>
</dbReference>
<evidence type="ECO:0000259" key="17">
    <source>
        <dbReference type="PROSITE" id="PS50886"/>
    </source>
</evidence>
<dbReference type="InterPro" id="IPR004532">
    <property type="entry name" value="Phe-tRNA-ligase_IIc_bsu_bact"/>
</dbReference>
<evidence type="ECO:0000313" key="20">
    <source>
        <dbReference type="EMBL" id="ATZ18650.1"/>
    </source>
</evidence>
<dbReference type="InterPro" id="IPR012340">
    <property type="entry name" value="NA-bd_OB-fold"/>
</dbReference>
<sequence length="791" mass="90437">MILTRNWLSKFINLKDVTNQQISIALNSLGFEVEEEHDIKTWNDQLVIGYVEESQQIEGTHLRFNKVNVGNHILEIVCGAPNVNAKQFVIVAQPGQTIANGLTLGERKIRGYKSQGMICALNEIGIKNSFLSKKEADSIYEIHSANITKDNIGKSINAIGFDDYIWDMDLTLDRSDALGATQLIKEIANYFKLNIDWNYLNPQTVSSFTSNAIFEVESDLNKDINTLAFQEFCIKNQKFVLEAADDIWLKLNNVKTKENNFEDLANIVAIESGQPIILIDQTKIRGSIKLELKNLEGKDFICLTNQNKIINIIGQDIEQEFKVSETTEKVMGIYLNLNTNLMRKQQKNLDISNTFTQRFMKPLNSNLFEFSSKVLVANLERYNLLTSLSSIYVVIEKPNTNNVFKISLKKINDFLGTNLSSEKIKKLFRTLDISISGNDEELIFTVDLNRTDLYGKYDICEEIARLYGYDNIQEVAPTIIARENTKKTEAKIQNKISDYLIGLGFNNTKTYSLLAKEEVLKWNLFKLKEPVNLMSPLSKLHETYRLSLISSLIEVSAFNSAIDNKKVKLWETADVYTNDLQRQKHLAILVSGDVLNDKMNDSSIVNNYFYLKGVAENIFSQYKLDASKITYSVLENVIDEIHPYVNAEIKFKDEVLGYIFQVNPKHANIKKISKTFGLELNLSIVEKNSEKIYSVKALSKFQHSTRDISLLLNNEIKYEDVIKQLTAGVNNLINIKLIDEYTDEKLIKQNQKSLAISFTFNNVDKQMDEKDITTEWSKILNNANLKSWVVR</sequence>
<dbReference type="InterPro" id="IPR020825">
    <property type="entry name" value="Phe-tRNA_synthase-like_B3/B4"/>
</dbReference>
<evidence type="ECO:0000256" key="4">
    <source>
        <dbReference type="ARBA" id="ARBA00022490"/>
    </source>
</evidence>
<evidence type="ECO:0000256" key="1">
    <source>
        <dbReference type="ARBA" id="ARBA00004496"/>
    </source>
</evidence>
<dbReference type="HAMAP" id="MF_00283">
    <property type="entry name" value="Phe_tRNA_synth_beta1"/>
    <property type="match status" value="1"/>
</dbReference>
<proteinExistence type="inferred from homology"/>
<dbReference type="GO" id="GO:0000287">
    <property type="term" value="F:magnesium ion binding"/>
    <property type="evidence" value="ECO:0007669"/>
    <property type="project" value="UniProtKB-UniRule"/>
</dbReference>
<feature type="binding site" evidence="15">
    <location>
        <position position="461"/>
    </location>
    <ligand>
        <name>Mg(2+)</name>
        <dbReference type="ChEBI" id="CHEBI:18420"/>
        <note>shared with alpha subunit</note>
    </ligand>
</feature>
<dbReference type="PROSITE" id="PS51447">
    <property type="entry name" value="FDX_ACB"/>
    <property type="match status" value="1"/>
</dbReference>
<dbReference type="EMBL" id="CP024965">
    <property type="protein sequence ID" value="ATZ18650.1"/>
    <property type="molecule type" value="Genomic_DNA"/>
</dbReference>
<dbReference type="SUPFAM" id="SSF54991">
    <property type="entry name" value="Anticodon-binding domain of PheRS"/>
    <property type="match status" value="1"/>
</dbReference>
<dbReference type="NCBIfam" id="NF045760">
    <property type="entry name" value="YtpR"/>
    <property type="match status" value="1"/>
</dbReference>
<dbReference type="SMART" id="SM00873">
    <property type="entry name" value="B3_4"/>
    <property type="match status" value="1"/>
</dbReference>
<evidence type="ECO:0000256" key="13">
    <source>
        <dbReference type="ARBA" id="ARBA00023146"/>
    </source>
</evidence>
<dbReference type="NCBIfam" id="TIGR00472">
    <property type="entry name" value="pheT_bact"/>
    <property type="match status" value="1"/>
</dbReference>
<feature type="binding site" evidence="15">
    <location>
        <position position="462"/>
    </location>
    <ligand>
        <name>Mg(2+)</name>
        <dbReference type="ChEBI" id="CHEBI:18420"/>
        <note>shared with alpha subunit</note>
    </ligand>
</feature>
<keyword evidence="21" id="KW-1185">Reference proteome</keyword>
<comment type="cofactor">
    <cofactor evidence="15">
        <name>Mg(2+)</name>
        <dbReference type="ChEBI" id="CHEBI:18420"/>
    </cofactor>
    <text evidence="15">Binds 2 magnesium ions per tetramer.</text>
</comment>
<evidence type="ECO:0000256" key="3">
    <source>
        <dbReference type="ARBA" id="ARBA00011209"/>
    </source>
</evidence>
<dbReference type="Gene3D" id="2.40.50.140">
    <property type="entry name" value="Nucleic acid-binding proteins"/>
    <property type="match status" value="1"/>
</dbReference>
<dbReference type="InterPro" id="IPR009061">
    <property type="entry name" value="DNA-bd_dom_put_sf"/>
</dbReference>
<dbReference type="InterPro" id="IPR041616">
    <property type="entry name" value="PheRS_beta_core"/>
</dbReference>
<evidence type="ECO:0000256" key="2">
    <source>
        <dbReference type="ARBA" id="ARBA00008653"/>
    </source>
</evidence>
<dbReference type="Pfam" id="PF03147">
    <property type="entry name" value="FDX-ACB"/>
    <property type="match status" value="1"/>
</dbReference>
<comment type="subcellular location">
    <subcellularLocation>
        <location evidence="1 15">Cytoplasm</location>
    </subcellularLocation>
</comment>
<dbReference type="InterPro" id="IPR045864">
    <property type="entry name" value="aa-tRNA-synth_II/BPL/LPL"/>
</dbReference>
<dbReference type="GO" id="GO:0004826">
    <property type="term" value="F:phenylalanine-tRNA ligase activity"/>
    <property type="evidence" value="ECO:0007669"/>
    <property type="project" value="UniProtKB-UniRule"/>
</dbReference>
<dbReference type="InterPro" id="IPR045060">
    <property type="entry name" value="Phe-tRNA-ligase_IIc_bsu"/>
</dbReference>
<keyword evidence="11 16" id="KW-0694">RNA-binding</keyword>
<evidence type="ECO:0000256" key="7">
    <source>
        <dbReference type="ARBA" id="ARBA00022723"/>
    </source>
</evidence>
<dbReference type="InterPro" id="IPR002547">
    <property type="entry name" value="tRNA-bd_dom"/>
</dbReference>
<reference evidence="20 21" key="1">
    <citation type="submission" date="2017-11" db="EMBL/GenBank/DDBJ databases">
        <title>Genome sequence of Entomoplasma somnilux PYAN-1 (ATCC 49194).</title>
        <authorList>
            <person name="Lo W.-S."/>
            <person name="Gasparich G.E."/>
            <person name="Kuo C.-H."/>
        </authorList>
    </citation>
    <scope>NUCLEOTIDE SEQUENCE [LARGE SCALE GENOMIC DNA]</scope>
    <source>
        <strain evidence="20 21">PYAN-1</strain>
    </source>
</reference>
<dbReference type="SMART" id="SM00874">
    <property type="entry name" value="B5"/>
    <property type="match status" value="1"/>
</dbReference>
<evidence type="ECO:0000256" key="8">
    <source>
        <dbReference type="ARBA" id="ARBA00022741"/>
    </source>
</evidence>
<dbReference type="Pfam" id="PF01588">
    <property type="entry name" value="tRNA_bind"/>
    <property type="match status" value="1"/>
</dbReference>
<evidence type="ECO:0000256" key="10">
    <source>
        <dbReference type="ARBA" id="ARBA00022842"/>
    </source>
</evidence>
<dbReference type="Pfam" id="PF03484">
    <property type="entry name" value="B5"/>
    <property type="match status" value="1"/>
</dbReference>
<dbReference type="InterPro" id="IPR005147">
    <property type="entry name" value="tRNA_synthase_B5-dom"/>
</dbReference>
<evidence type="ECO:0000259" key="19">
    <source>
        <dbReference type="PROSITE" id="PS51483"/>
    </source>
</evidence>
<dbReference type="KEGG" id="esx:ESOMN_v1c02680"/>
<evidence type="ECO:0000256" key="12">
    <source>
        <dbReference type="ARBA" id="ARBA00022917"/>
    </source>
</evidence>
<dbReference type="InterPro" id="IPR036690">
    <property type="entry name" value="Fdx_antiC-bd_sf"/>
</dbReference>
<dbReference type="GO" id="GO:0000049">
    <property type="term" value="F:tRNA binding"/>
    <property type="evidence" value="ECO:0007669"/>
    <property type="project" value="UniProtKB-UniRule"/>
</dbReference>
<keyword evidence="6 15" id="KW-0436">Ligase</keyword>
<evidence type="ECO:0000256" key="6">
    <source>
        <dbReference type="ARBA" id="ARBA00022598"/>
    </source>
</evidence>
<feature type="domain" description="TRNA-binding" evidence="17">
    <location>
        <begin position="40"/>
        <end position="157"/>
    </location>
</feature>
<comment type="subunit">
    <text evidence="3 15">Tetramer of two alpha and two beta subunits.</text>
</comment>
<dbReference type="SUPFAM" id="SSF46955">
    <property type="entry name" value="Putative DNA-binding domain"/>
    <property type="match status" value="2"/>
</dbReference>
<accession>A0A2K8NXV3</accession>
<evidence type="ECO:0000256" key="11">
    <source>
        <dbReference type="ARBA" id="ARBA00022884"/>
    </source>
</evidence>
<dbReference type="RefSeq" id="WP_024863881.1">
    <property type="nucleotide sequence ID" value="NZ_CP024965.1"/>
</dbReference>
<name>A0A2K8NXV3_9MOLU</name>
<keyword evidence="4 15" id="KW-0963">Cytoplasm</keyword>
<dbReference type="EC" id="6.1.1.20" evidence="15"/>
<keyword evidence="9 15" id="KW-0067">ATP-binding</keyword>
<dbReference type="InterPro" id="IPR005146">
    <property type="entry name" value="B3/B4_tRNA-bd"/>
</dbReference>
<keyword evidence="8 15" id="KW-0547">Nucleotide-binding</keyword>
<dbReference type="SMART" id="SM00896">
    <property type="entry name" value="FDX-ACB"/>
    <property type="match status" value="1"/>
</dbReference>
<keyword evidence="5 16" id="KW-0820">tRNA-binding</keyword>
<dbReference type="PANTHER" id="PTHR10947">
    <property type="entry name" value="PHENYLALANYL-TRNA SYNTHETASE BETA CHAIN AND LEUCINE-RICH REPEAT-CONTAINING PROTEIN 47"/>
    <property type="match status" value="1"/>
</dbReference>
<organism evidence="20 21">
    <name type="scientific">Williamsoniiplasma somnilux</name>
    <dbReference type="NCBI Taxonomy" id="215578"/>
    <lineage>
        <taxon>Bacteria</taxon>
        <taxon>Bacillati</taxon>
        <taxon>Mycoplasmatota</taxon>
        <taxon>Mollicutes</taxon>
        <taxon>Entomoplasmatales</taxon>
        <taxon>Williamsoniiplasma</taxon>
    </lineage>
</organism>
<dbReference type="GO" id="GO:0009328">
    <property type="term" value="C:phenylalanine-tRNA ligase complex"/>
    <property type="evidence" value="ECO:0007669"/>
    <property type="project" value="TreeGrafter"/>
</dbReference>
<gene>
    <name evidence="15 20" type="primary">pheT</name>
    <name evidence="20" type="ORF">ESOMN_v1c02680</name>
</gene>
<dbReference type="Gene3D" id="3.30.930.10">
    <property type="entry name" value="Bira Bifunctional Protein, Domain 2"/>
    <property type="match status" value="1"/>
</dbReference>
<evidence type="ECO:0000313" key="21">
    <source>
        <dbReference type="Proteomes" id="UP000232230"/>
    </source>
</evidence>
<dbReference type="Pfam" id="PF03483">
    <property type="entry name" value="B3_4"/>
    <property type="match status" value="1"/>
</dbReference>
<evidence type="ECO:0000259" key="18">
    <source>
        <dbReference type="PROSITE" id="PS51447"/>
    </source>
</evidence>
<dbReference type="AlphaFoldDB" id="A0A2K8NXV3"/>
<keyword evidence="13 15" id="KW-0030">Aminoacyl-tRNA synthetase</keyword>
<dbReference type="SUPFAM" id="SSF55681">
    <property type="entry name" value="Class II aaRS and biotin synthetases"/>
    <property type="match status" value="1"/>
</dbReference>
<evidence type="ECO:0000256" key="9">
    <source>
        <dbReference type="ARBA" id="ARBA00022840"/>
    </source>
</evidence>
<keyword evidence="12 15" id="KW-0648">Protein biosynthesis</keyword>
<dbReference type="PROSITE" id="PS50886">
    <property type="entry name" value="TRBD"/>
    <property type="match status" value="1"/>
</dbReference>
<dbReference type="InterPro" id="IPR033714">
    <property type="entry name" value="tRNA_bind_bactPheRS"/>
</dbReference>
<dbReference type="PANTHER" id="PTHR10947:SF0">
    <property type="entry name" value="PHENYLALANINE--TRNA LIGASE BETA SUBUNIT"/>
    <property type="match status" value="1"/>
</dbReference>
<dbReference type="Gene3D" id="3.50.40.10">
    <property type="entry name" value="Phenylalanyl-trna Synthetase, Chain B, domain 3"/>
    <property type="match status" value="1"/>
</dbReference>
<dbReference type="Proteomes" id="UP000232230">
    <property type="component" value="Chromosome"/>
</dbReference>
<feature type="domain" description="B5" evidence="19">
    <location>
        <begin position="399"/>
        <end position="474"/>
    </location>
</feature>
<evidence type="ECO:0000256" key="15">
    <source>
        <dbReference type="HAMAP-Rule" id="MF_00283"/>
    </source>
</evidence>
<evidence type="ECO:0000256" key="5">
    <source>
        <dbReference type="ARBA" id="ARBA00022555"/>
    </source>
</evidence>
<protein>
    <recommendedName>
        <fullName evidence="15">Phenylalanine--tRNA ligase beta subunit</fullName>
        <ecNumber evidence="15">6.1.1.20</ecNumber>
    </recommendedName>
    <alternativeName>
        <fullName evidence="15">Phenylalanyl-tRNA synthetase beta subunit</fullName>
        <shortName evidence="15">PheRS</shortName>
    </alternativeName>
</protein>
<dbReference type="GO" id="GO:0005524">
    <property type="term" value="F:ATP binding"/>
    <property type="evidence" value="ECO:0007669"/>
    <property type="project" value="UniProtKB-UniRule"/>
</dbReference>
<feature type="binding site" evidence="15">
    <location>
        <position position="458"/>
    </location>
    <ligand>
        <name>Mg(2+)</name>
        <dbReference type="ChEBI" id="CHEBI:18420"/>
        <note>shared with alpha subunit</note>
    </ligand>
</feature>
<keyword evidence="10 15" id="KW-0460">Magnesium</keyword>
<keyword evidence="7 15" id="KW-0479">Metal-binding</keyword>
<dbReference type="Pfam" id="PF17759">
    <property type="entry name" value="tRNA_synthFbeta"/>
    <property type="match status" value="1"/>
</dbReference>